<reference evidence="2 3" key="1">
    <citation type="submission" date="2022-01" db="EMBL/GenBank/DDBJ databases">
        <title>A chromosomal length assembly of Cordylochernes scorpioides.</title>
        <authorList>
            <person name="Zeh D."/>
            <person name="Zeh J."/>
        </authorList>
    </citation>
    <scope>NUCLEOTIDE SEQUENCE [LARGE SCALE GENOMIC DNA]</scope>
    <source>
        <strain evidence="2">IN4F17</strain>
        <tissue evidence="2">Whole Body</tissue>
    </source>
</reference>
<proteinExistence type="inferred from homology"/>
<organism evidence="2 3">
    <name type="scientific">Cordylochernes scorpioides</name>
    <dbReference type="NCBI Taxonomy" id="51811"/>
    <lineage>
        <taxon>Eukaryota</taxon>
        <taxon>Metazoa</taxon>
        <taxon>Ecdysozoa</taxon>
        <taxon>Arthropoda</taxon>
        <taxon>Chelicerata</taxon>
        <taxon>Arachnida</taxon>
        <taxon>Pseudoscorpiones</taxon>
        <taxon>Cheliferoidea</taxon>
        <taxon>Chernetidae</taxon>
        <taxon>Cordylochernes</taxon>
    </lineage>
</organism>
<evidence type="ECO:0000313" key="3">
    <source>
        <dbReference type="Proteomes" id="UP001235939"/>
    </source>
</evidence>
<dbReference type="PANTHER" id="PTHR11034">
    <property type="entry name" value="N-MYC DOWNSTREAM REGULATED"/>
    <property type="match status" value="1"/>
</dbReference>
<dbReference type="Proteomes" id="UP001235939">
    <property type="component" value="Chromosome 02"/>
</dbReference>
<evidence type="ECO:0000256" key="1">
    <source>
        <dbReference type="ARBA" id="ARBA00005598"/>
    </source>
</evidence>
<keyword evidence="3" id="KW-1185">Reference proteome</keyword>
<sequence>MMEMTRTDPEWKDKIITGDETWVYGYDPETKPQSAEWRDKDSQFNVEMLLIETCLGRCQDGQGVIIQAMYEDPALQGDMENLEKKAVFLTVHDIGSNHSSFHEFVDHPSMVEIKQRSIFLHVDVPGQEDNAGDLSNDRPAILAALSMADINPEEDIHTAPQLAGCTDRSDLLHGQDTTTTTSVGRYCDQGAWTDLICSMEKTPPPPQLAGIVIRVHGPI</sequence>
<dbReference type="Gene3D" id="3.40.50.1820">
    <property type="entry name" value="alpha/beta hydrolase"/>
    <property type="match status" value="1"/>
</dbReference>
<dbReference type="InterPro" id="IPR004142">
    <property type="entry name" value="NDRG"/>
</dbReference>
<dbReference type="EMBL" id="CP092864">
    <property type="protein sequence ID" value="UYV63430.1"/>
    <property type="molecule type" value="Genomic_DNA"/>
</dbReference>
<accession>A0ABY6K4C9</accession>
<protein>
    <submittedName>
        <fullName evidence="2">Uncharacterized protein</fullName>
    </submittedName>
</protein>
<dbReference type="Pfam" id="PF03096">
    <property type="entry name" value="Ndr"/>
    <property type="match status" value="1"/>
</dbReference>
<name>A0ABY6K4C9_9ARAC</name>
<evidence type="ECO:0000313" key="2">
    <source>
        <dbReference type="EMBL" id="UYV63430.1"/>
    </source>
</evidence>
<gene>
    <name evidence="2" type="ORF">LAZ67_2004037</name>
</gene>
<dbReference type="InterPro" id="IPR029058">
    <property type="entry name" value="AB_hydrolase_fold"/>
</dbReference>
<comment type="similarity">
    <text evidence="1">Belongs to the NDRG family.</text>
</comment>